<dbReference type="EMBL" id="JAMSHT010000001">
    <property type="protein sequence ID" value="MCM8557769.1"/>
    <property type="molecule type" value="Genomic_DNA"/>
</dbReference>
<dbReference type="InterPro" id="IPR018684">
    <property type="entry name" value="DUF2171"/>
</dbReference>
<evidence type="ECO:0000313" key="1">
    <source>
        <dbReference type="EMBL" id="MCM8557769.1"/>
    </source>
</evidence>
<protein>
    <submittedName>
        <fullName evidence="1">DUF2171 domain-containing protein</fullName>
    </submittedName>
</protein>
<dbReference type="AlphaFoldDB" id="A0A9X2J2G0"/>
<reference evidence="1" key="1">
    <citation type="submission" date="2022-06" db="EMBL/GenBank/DDBJ databases">
        <title>Sphingomicrobium sedimins sp. nov., a marine bacterium isolated from tidal flat.</title>
        <authorList>
            <person name="Kim C.-H."/>
            <person name="Yoo Y."/>
            <person name="Kim J.-J."/>
        </authorList>
    </citation>
    <scope>NUCLEOTIDE SEQUENCE</scope>
    <source>
        <strain evidence="1">GRR-S6-50</strain>
    </source>
</reference>
<proteinExistence type="predicted"/>
<accession>A0A9X2J2G0</accession>
<dbReference type="Proteomes" id="UP001155128">
    <property type="component" value="Unassembled WGS sequence"/>
</dbReference>
<dbReference type="RefSeq" id="WP_252114125.1">
    <property type="nucleotide sequence ID" value="NZ_JAMSHT010000001.1"/>
</dbReference>
<comment type="caution">
    <text evidence="1">The sequence shown here is derived from an EMBL/GenBank/DDBJ whole genome shotgun (WGS) entry which is preliminary data.</text>
</comment>
<gene>
    <name evidence="1" type="ORF">NDO55_08045</name>
</gene>
<keyword evidence="2" id="KW-1185">Reference proteome</keyword>
<organism evidence="1 2">
    <name type="scientific">Sphingomicrobium sediminis</name>
    <dbReference type="NCBI Taxonomy" id="2950949"/>
    <lineage>
        <taxon>Bacteria</taxon>
        <taxon>Pseudomonadati</taxon>
        <taxon>Pseudomonadota</taxon>
        <taxon>Alphaproteobacteria</taxon>
        <taxon>Sphingomonadales</taxon>
        <taxon>Sphingomonadaceae</taxon>
        <taxon>Sphingomicrobium</taxon>
    </lineage>
</organism>
<evidence type="ECO:0000313" key="2">
    <source>
        <dbReference type="Proteomes" id="UP001155128"/>
    </source>
</evidence>
<name>A0A9X2J2G0_9SPHN</name>
<sequence>MFERMQIKEHMEVSDCNGQHVGTVDKIDDDDIVLTKSDSMDNQHHRIPMSQVDRVDDNRVYLEPSARIPEGIGPVGR</sequence>
<dbReference type="Pfam" id="PF09939">
    <property type="entry name" value="DUF2171"/>
    <property type="match status" value="1"/>
</dbReference>